<dbReference type="InterPro" id="IPR032675">
    <property type="entry name" value="LRR_dom_sf"/>
</dbReference>
<feature type="region of interest" description="Disordered" evidence="1">
    <location>
        <begin position="319"/>
        <end position="371"/>
    </location>
</feature>
<evidence type="ECO:0000256" key="1">
    <source>
        <dbReference type="SAM" id="MobiDB-lite"/>
    </source>
</evidence>
<dbReference type="Proteomes" id="UP000305067">
    <property type="component" value="Unassembled WGS sequence"/>
</dbReference>
<evidence type="ECO:0000313" key="2">
    <source>
        <dbReference type="EMBL" id="TFK97617.1"/>
    </source>
</evidence>
<feature type="compositionally biased region" description="Basic residues" evidence="1">
    <location>
        <begin position="360"/>
        <end position="369"/>
    </location>
</feature>
<dbReference type="AlphaFoldDB" id="A0A5C3Q8W5"/>
<organism evidence="2 3">
    <name type="scientific">Pterulicium gracile</name>
    <dbReference type="NCBI Taxonomy" id="1884261"/>
    <lineage>
        <taxon>Eukaryota</taxon>
        <taxon>Fungi</taxon>
        <taxon>Dikarya</taxon>
        <taxon>Basidiomycota</taxon>
        <taxon>Agaricomycotina</taxon>
        <taxon>Agaricomycetes</taxon>
        <taxon>Agaricomycetidae</taxon>
        <taxon>Agaricales</taxon>
        <taxon>Pleurotineae</taxon>
        <taxon>Pterulaceae</taxon>
        <taxon>Pterulicium</taxon>
    </lineage>
</organism>
<dbReference type="STRING" id="1884261.A0A5C3Q8W5"/>
<evidence type="ECO:0000313" key="3">
    <source>
        <dbReference type="Proteomes" id="UP000305067"/>
    </source>
</evidence>
<feature type="region of interest" description="Disordered" evidence="1">
    <location>
        <begin position="388"/>
        <end position="408"/>
    </location>
</feature>
<accession>A0A5C3Q8W5</accession>
<proteinExistence type="predicted"/>
<protein>
    <submittedName>
        <fullName evidence="2">Uncharacterized protein</fullName>
    </submittedName>
</protein>
<dbReference type="EMBL" id="ML178846">
    <property type="protein sequence ID" value="TFK97617.1"/>
    <property type="molecule type" value="Genomic_DNA"/>
</dbReference>
<name>A0A5C3Q8W5_9AGAR</name>
<reference evidence="2 3" key="1">
    <citation type="journal article" date="2019" name="Nat. Ecol. Evol.">
        <title>Megaphylogeny resolves global patterns of mushroom evolution.</title>
        <authorList>
            <person name="Varga T."/>
            <person name="Krizsan K."/>
            <person name="Foldi C."/>
            <person name="Dima B."/>
            <person name="Sanchez-Garcia M."/>
            <person name="Sanchez-Ramirez S."/>
            <person name="Szollosi G.J."/>
            <person name="Szarkandi J.G."/>
            <person name="Papp V."/>
            <person name="Albert L."/>
            <person name="Andreopoulos W."/>
            <person name="Angelini C."/>
            <person name="Antonin V."/>
            <person name="Barry K.W."/>
            <person name="Bougher N.L."/>
            <person name="Buchanan P."/>
            <person name="Buyck B."/>
            <person name="Bense V."/>
            <person name="Catcheside P."/>
            <person name="Chovatia M."/>
            <person name="Cooper J."/>
            <person name="Damon W."/>
            <person name="Desjardin D."/>
            <person name="Finy P."/>
            <person name="Geml J."/>
            <person name="Haridas S."/>
            <person name="Hughes K."/>
            <person name="Justo A."/>
            <person name="Karasinski D."/>
            <person name="Kautmanova I."/>
            <person name="Kiss B."/>
            <person name="Kocsube S."/>
            <person name="Kotiranta H."/>
            <person name="LaButti K.M."/>
            <person name="Lechner B.E."/>
            <person name="Liimatainen K."/>
            <person name="Lipzen A."/>
            <person name="Lukacs Z."/>
            <person name="Mihaltcheva S."/>
            <person name="Morgado L.N."/>
            <person name="Niskanen T."/>
            <person name="Noordeloos M.E."/>
            <person name="Ohm R.A."/>
            <person name="Ortiz-Santana B."/>
            <person name="Ovrebo C."/>
            <person name="Racz N."/>
            <person name="Riley R."/>
            <person name="Savchenko A."/>
            <person name="Shiryaev A."/>
            <person name="Soop K."/>
            <person name="Spirin V."/>
            <person name="Szebenyi C."/>
            <person name="Tomsovsky M."/>
            <person name="Tulloss R.E."/>
            <person name="Uehling J."/>
            <person name="Grigoriev I.V."/>
            <person name="Vagvolgyi C."/>
            <person name="Papp T."/>
            <person name="Martin F.M."/>
            <person name="Miettinen O."/>
            <person name="Hibbett D.S."/>
            <person name="Nagy L.G."/>
        </authorList>
    </citation>
    <scope>NUCLEOTIDE SEQUENCE [LARGE SCALE GENOMIC DNA]</scope>
    <source>
        <strain evidence="2 3">CBS 309.79</strain>
    </source>
</reference>
<dbReference type="SUPFAM" id="SSF52047">
    <property type="entry name" value="RNI-like"/>
    <property type="match status" value="1"/>
</dbReference>
<dbReference type="OrthoDB" id="2833448at2759"/>
<gene>
    <name evidence="2" type="ORF">BDV98DRAFT_260915</name>
</gene>
<feature type="compositionally biased region" description="Polar residues" evidence="1">
    <location>
        <begin position="325"/>
        <end position="335"/>
    </location>
</feature>
<dbReference type="Gene3D" id="3.80.10.10">
    <property type="entry name" value="Ribonuclease Inhibitor"/>
    <property type="match status" value="1"/>
</dbReference>
<keyword evidence="3" id="KW-1185">Reference proteome</keyword>
<sequence length="408" mass="45900">MGDTLTRCTATSIPPEILVKIIGFCSTDWFDWLTMLARGHRVNLRLLYTWVCRYWRDVIVSSPCLWTKFHTSSRNEITEPSNACNHVSLRLQRSQNLPLFISLRDIKEKRKSLAFHPGLDVIAPEHRRWKEVVFELSPQAVETFVESQSSWSFDLLQAFSLDVPYDYLNLANPTVFSPGAMFDEAGRLTNLNLRNICLDASAFPWSQLTSLSLASITEADTSIQDILRQCTSLKNLVLDPSDFNEELVQRETTLSLPYLTSLVFGCLQWEYKRLTRNRDRWASQVPSPSGIGKIDACWLKRCATGSGLVYRGFAAASHLPAHSRGSGSRTSASQRVRTHHVDTREPSGGTKSRTPLSRRNTGRRSRAARVRPAVDAINTGERAGVLSEAAGRHRGPRHTLRCDTCSAH</sequence>